<dbReference type="GO" id="GO:0005763">
    <property type="term" value="C:mitochondrial small ribosomal subunit"/>
    <property type="evidence" value="ECO:0007669"/>
    <property type="project" value="TreeGrafter"/>
</dbReference>
<gene>
    <name evidence="10" type="primary">MRPS14</name>
    <name evidence="10" type="ORF">CDAR_17921</name>
</gene>
<comment type="caution">
    <text evidence="10">The sequence shown here is derived from an EMBL/GenBank/DDBJ whole genome shotgun (WGS) entry which is preliminary data.</text>
</comment>
<dbReference type="FunFam" id="1.10.287.1480:FF:000001">
    <property type="entry name" value="30S ribosomal protein S14"/>
    <property type="match status" value="1"/>
</dbReference>
<name>A0AAV4UGF7_9ARAC</name>
<comment type="subcellular location">
    <subcellularLocation>
        <location evidence="2">Cytoplasm</location>
        <location evidence="2">Cytosol</location>
    </subcellularLocation>
    <subcellularLocation>
        <location evidence="1">Rough endoplasmic reticulum</location>
    </subcellularLocation>
</comment>
<dbReference type="InterPro" id="IPR001209">
    <property type="entry name" value="Ribosomal_uS14"/>
</dbReference>
<dbReference type="Proteomes" id="UP001054837">
    <property type="component" value="Unassembled WGS sequence"/>
</dbReference>
<evidence type="ECO:0000256" key="2">
    <source>
        <dbReference type="ARBA" id="ARBA00004514"/>
    </source>
</evidence>
<comment type="subunit">
    <text evidence="4">Component of the 40S small ribosomal subunit.</text>
</comment>
<proteinExistence type="inferred from homology"/>
<evidence type="ECO:0000256" key="1">
    <source>
        <dbReference type="ARBA" id="ARBA00004427"/>
    </source>
</evidence>
<dbReference type="GO" id="GO:0003735">
    <property type="term" value="F:structural constituent of ribosome"/>
    <property type="evidence" value="ECO:0007669"/>
    <property type="project" value="InterPro"/>
</dbReference>
<dbReference type="GO" id="GO:0005791">
    <property type="term" value="C:rough endoplasmic reticulum"/>
    <property type="evidence" value="ECO:0007669"/>
    <property type="project" value="UniProtKB-SubCell"/>
</dbReference>
<dbReference type="SUPFAM" id="SSF57716">
    <property type="entry name" value="Glucocorticoid receptor-like (DNA-binding domain)"/>
    <property type="match status" value="1"/>
</dbReference>
<evidence type="ECO:0000256" key="5">
    <source>
        <dbReference type="ARBA" id="ARBA00022980"/>
    </source>
</evidence>
<accession>A0AAV4UGF7</accession>
<dbReference type="GO" id="GO:0006412">
    <property type="term" value="P:translation"/>
    <property type="evidence" value="ECO:0007669"/>
    <property type="project" value="InterPro"/>
</dbReference>
<keyword evidence="5 10" id="KW-0689">Ribosomal protein</keyword>
<evidence type="ECO:0000256" key="6">
    <source>
        <dbReference type="ARBA" id="ARBA00023274"/>
    </source>
</evidence>
<dbReference type="PANTHER" id="PTHR19836:SF19">
    <property type="entry name" value="SMALL RIBOSOMAL SUBUNIT PROTEIN US14M"/>
    <property type="match status" value="1"/>
</dbReference>
<evidence type="ECO:0000256" key="8">
    <source>
        <dbReference type="ARBA" id="ARBA00035455"/>
    </source>
</evidence>
<organism evidence="10 11">
    <name type="scientific">Caerostris darwini</name>
    <dbReference type="NCBI Taxonomy" id="1538125"/>
    <lineage>
        <taxon>Eukaryota</taxon>
        <taxon>Metazoa</taxon>
        <taxon>Ecdysozoa</taxon>
        <taxon>Arthropoda</taxon>
        <taxon>Chelicerata</taxon>
        <taxon>Arachnida</taxon>
        <taxon>Araneae</taxon>
        <taxon>Araneomorphae</taxon>
        <taxon>Entelegynae</taxon>
        <taxon>Araneoidea</taxon>
        <taxon>Araneidae</taxon>
        <taxon>Caerostris</taxon>
    </lineage>
</organism>
<evidence type="ECO:0000313" key="11">
    <source>
        <dbReference type="Proteomes" id="UP001054837"/>
    </source>
</evidence>
<dbReference type="PROSITE" id="PS00527">
    <property type="entry name" value="RIBOSOMAL_S14"/>
    <property type="match status" value="1"/>
</dbReference>
<keyword evidence="6" id="KW-0687">Ribonucleoprotein</keyword>
<dbReference type="GO" id="GO:0005829">
    <property type="term" value="C:cytosol"/>
    <property type="evidence" value="ECO:0007669"/>
    <property type="project" value="UniProtKB-SubCell"/>
</dbReference>
<protein>
    <recommendedName>
        <fullName evidence="7">Small ribosomal subunit protein uS14</fullName>
    </recommendedName>
    <alternativeName>
        <fullName evidence="9">28S ribosomal protein S14, mitochondrial</fullName>
    </alternativeName>
    <alternativeName>
        <fullName evidence="8">40S ribosomal protein S29</fullName>
    </alternativeName>
</protein>
<dbReference type="Pfam" id="PF00253">
    <property type="entry name" value="Ribosomal_S14"/>
    <property type="match status" value="1"/>
</dbReference>
<sequence length="140" mass="16675">MNIFRSVTNIFSNPLKNICGNNKLITQTNTQFSVIPCRTKYVDWRMLRDVKRRRVVKEYAQERLHLNVLHYNTLLPKDLRVSAKETVAALPTDSCITKLHKRCILTSRPRGRFRKFRMSRIIWRHLADYNQISGVERAMW</sequence>
<evidence type="ECO:0000256" key="4">
    <source>
        <dbReference type="ARBA" id="ARBA00011542"/>
    </source>
</evidence>
<dbReference type="Gene3D" id="1.10.287.1480">
    <property type="match status" value="1"/>
</dbReference>
<evidence type="ECO:0000313" key="10">
    <source>
        <dbReference type="EMBL" id="GIY56826.1"/>
    </source>
</evidence>
<reference evidence="10 11" key="1">
    <citation type="submission" date="2021-06" db="EMBL/GenBank/DDBJ databases">
        <title>Caerostris darwini draft genome.</title>
        <authorList>
            <person name="Kono N."/>
            <person name="Arakawa K."/>
        </authorList>
    </citation>
    <scope>NUCLEOTIDE SEQUENCE [LARGE SCALE GENOMIC DNA]</scope>
</reference>
<dbReference type="EMBL" id="BPLQ01011225">
    <property type="protein sequence ID" value="GIY56826.1"/>
    <property type="molecule type" value="Genomic_DNA"/>
</dbReference>
<evidence type="ECO:0000256" key="9">
    <source>
        <dbReference type="ARBA" id="ARBA00083755"/>
    </source>
</evidence>
<evidence type="ECO:0000256" key="7">
    <source>
        <dbReference type="ARBA" id="ARBA00035167"/>
    </source>
</evidence>
<evidence type="ECO:0000256" key="3">
    <source>
        <dbReference type="ARBA" id="ARBA00009083"/>
    </source>
</evidence>
<dbReference type="AlphaFoldDB" id="A0AAV4UGF7"/>
<dbReference type="InterPro" id="IPR018271">
    <property type="entry name" value="Ribosomal_uS14_CS"/>
</dbReference>
<keyword evidence="11" id="KW-1185">Reference proteome</keyword>
<comment type="similarity">
    <text evidence="3">Belongs to the universal ribosomal protein uS14 family.</text>
</comment>
<dbReference type="PANTHER" id="PTHR19836">
    <property type="entry name" value="30S RIBOSOMAL PROTEIN S14"/>
    <property type="match status" value="1"/>
</dbReference>